<dbReference type="Pfam" id="PF03992">
    <property type="entry name" value="ABM"/>
    <property type="match status" value="1"/>
</dbReference>
<dbReference type="PROSITE" id="PS51725">
    <property type="entry name" value="ABM"/>
    <property type="match status" value="1"/>
</dbReference>
<evidence type="ECO:0000259" key="1">
    <source>
        <dbReference type="PROSITE" id="PS51725"/>
    </source>
</evidence>
<proteinExistence type="predicted"/>
<accession>A0A100Y504</accession>
<dbReference type="SUPFAM" id="SSF54909">
    <property type="entry name" value="Dimeric alpha+beta barrel"/>
    <property type="match status" value="1"/>
</dbReference>
<comment type="caution">
    <text evidence="2">The sequence shown here is derived from an EMBL/GenBank/DDBJ whole genome shotgun (WGS) entry which is preliminary data.</text>
</comment>
<dbReference type="STRING" id="936756.ATE80_16460"/>
<dbReference type="InterPro" id="IPR011008">
    <property type="entry name" value="Dimeric_a/b-barrel"/>
</dbReference>
<dbReference type="EMBL" id="LNSV01000039">
    <property type="protein sequence ID" value="KUH37740.1"/>
    <property type="molecule type" value="Genomic_DNA"/>
</dbReference>
<keyword evidence="3" id="KW-1185">Reference proteome</keyword>
<protein>
    <recommendedName>
        <fullName evidence="1">ABM domain-containing protein</fullName>
    </recommendedName>
</protein>
<dbReference type="Gene3D" id="3.30.70.100">
    <property type="match status" value="1"/>
</dbReference>
<evidence type="ECO:0000313" key="2">
    <source>
        <dbReference type="EMBL" id="KUH37740.1"/>
    </source>
</evidence>
<organism evidence="2 3">
    <name type="scientific">Streptomyces kanasensis</name>
    <dbReference type="NCBI Taxonomy" id="936756"/>
    <lineage>
        <taxon>Bacteria</taxon>
        <taxon>Bacillati</taxon>
        <taxon>Actinomycetota</taxon>
        <taxon>Actinomycetes</taxon>
        <taxon>Kitasatosporales</taxon>
        <taxon>Streptomycetaceae</taxon>
        <taxon>Streptomyces</taxon>
    </lineage>
</organism>
<reference evidence="2 3" key="1">
    <citation type="submission" date="2015-11" db="EMBL/GenBank/DDBJ databases">
        <title>Genome-wide analysis reveals the secondary metabolome in Streptomyces kanasensis ZX01.</title>
        <authorList>
            <person name="Zhang G."/>
            <person name="Han L."/>
            <person name="Feng J."/>
            <person name="Zhang X."/>
        </authorList>
    </citation>
    <scope>NUCLEOTIDE SEQUENCE [LARGE SCALE GENOMIC DNA]</scope>
    <source>
        <strain evidence="2 3">ZX01</strain>
    </source>
</reference>
<dbReference type="AlphaFoldDB" id="A0A100Y504"/>
<feature type="domain" description="ABM" evidence="1">
    <location>
        <begin position="26"/>
        <end position="116"/>
    </location>
</feature>
<dbReference type="InterPro" id="IPR007138">
    <property type="entry name" value="ABM_dom"/>
</dbReference>
<gene>
    <name evidence="2" type="ORF">ATE80_16460</name>
</gene>
<evidence type="ECO:0000313" key="3">
    <source>
        <dbReference type="Proteomes" id="UP000054011"/>
    </source>
</evidence>
<dbReference type="Proteomes" id="UP000054011">
    <property type="component" value="Unassembled WGS sequence"/>
</dbReference>
<sequence length="121" mass="13578">MTDTVIHSACEEISSMTEISTGDGLVTYINVFTVAPENQQRLIELLQYMAREVMPKQPGYVQANIHRGLEGTRVANYNQWRSQADLAAAREDADVRACMEQVLKIATLDLVPYEVVSVHRP</sequence>
<name>A0A100Y504_9ACTN</name>